<evidence type="ECO:0000256" key="2">
    <source>
        <dbReference type="ARBA" id="ARBA00022448"/>
    </source>
</evidence>
<feature type="transmembrane region" description="Helical" evidence="9">
    <location>
        <begin position="137"/>
        <end position="156"/>
    </location>
</feature>
<comment type="subunit">
    <text evidence="9">Part of the protein translocation apparatus. Forms a complex with SecD.</text>
</comment>
<feature type="transmembrane region" description="Helical" evidence="9">
    <location>
        <begin position="21"/>
        <end position="41"/>
    </location>
</feature>
<keyword evidence="2 9" id="KW-0813">Transport</keyword>
<keyword evidence="8 9" id="KW-0472">Membrane</keyword>
<evidence type="ECO:0000256" key="3">
    <source>
        <dbReference type="ARBA" id="ARBA00022475"/>
    </source>
</evidence>
<dbReference type="SUPFAM" id="SSF82866">
    <property type="entry name" value="Multidrug efflux transporter AcrB transmembrane domain"/>
    <property type="match status" value="1"/>
</dbReference>
<evidence type="ECO:0000256" key="6">
    <source>
        <dbReference type="ARBA" id="ARBA00022989"/>
    </source>
</evidence>
<dbReference type="InterPro" id="IPR048634">
    <property type="entry name" value="SecD_SecF_C"/>
</dbReference>
<dbReference type="GO" id="GO:0065002">
    <property type="term" value="P:intracellular protein transmembrane transport"/>
    <property type="evidence" value="ECO:0007669"/>
    <property type="project" value="UniProtKB-UniRule"/>
</dbReference>
<dbReference type="EMBL" id="MT631531">
    <property type="protein sequence ID" value="QNO53105.1"/>
    <property type="molecule type" value="Genomic_DNA"/>
</dbReference>
<dbReference type="AlphaFoldDB" id="A0A7G9YYM1"/>
<comment type="subcellular location">
    <subcellularLocation>
        <location evidence="1 9">Cell membrane</location>
        <topology evidence="1 9">Multi-pass membrane protein</topology>
    </subcellularLocation>
</comment>
<evidence type="ECO:0000256" key="8">
    <source>
        <dbReference type="ARBA" id="ARBA00023136"/>
    </source>
</evidence>
<evidence type="ECO:0000256" key="7">
    <source>
        <dbReference type="ARBA" id="ARBA00023010"/>
    </source>
</evidence>
<name>A0A7G9YYM1_9EURY</name>
<organism evidence="11">
    <name type="scientific">Candidatus Methanophagaceae archaeon ANME-1 ERB6</name>
    <dbReference type="NCBI Taxonomy" id="2759912"/>
    <lineage>
        <taxon>Archaea</taxon>
        <taxon>Methanobacteriati</taxon>
        <taxon>Methanobacteriota</taxon>
        <taxon>Stenosarchaea group</taxon>
        <taxon>Methanomicrobia</taxon>
        <taxon>Candidatus Methanophagales</taxon>
        <taxon>Candidatus Methanophagaceae</taxon>
    </lineage>
</organism>
<dbReference type="Pfam" id="PF02355">
    <property type="entry name" value="SecD_SecF_C"/>
    <property type="match status" value="1"/>
</dbReference>
<feature type="transmembrane region" description="Helical" evidence="9">
    <location>
        <begin position="264"/>
        <end position="287"/>
    </location>
</feature>
<keyword evidence="3 9" id="KW-1003">Cell membrane</keyword>
<reference evidence="11" key="1">
    <citation type="submission" date="2020-06" db="EMBL/GenBank/DDBJ databases">
        <title>Unique genomic features of the anaerobic methanotrophic archaea.</title>
        <authorList>
            <person name="Chadwick G.L."/>
            <person name="Skennerton C.T."/>
            <person name="Laso-Perez R."/>
            <person name="Leu A.O."/>
            <person name="Speth D.R."/>
            <person name="Yu H."/>
            <person name="Morgan-Lang C."/>
            <person name="Hatzenpichler R."/>
            <person name="Goudeau D."/>
            <person name="Malmstrom R."/>
            <person name="Brazelton W.J."/>
            <person name="Woyke T."/>
            <person name="Hallam S.J."/>
            <person name="Tyson G.W."/>
            <person name="Wegener G."/>
            <person name="Boetius A."/>
            <person name="Orphan V."/>
        </authorList>
    </citation>
    <scope>NUCLEOTIDE SEQUENCE</scope>
</reference>
<gene>
    <name evidence="9 11" type="primary">secF</name>
    <name evidence="11" type="ORF">ODDINNFO_00019</name>
</gene>
<evidence type="ECO:0000256" key="1">
    <source>
        <dbReference type="ARBA" id="ARBA00004651"/>
    </source>
</evidence>
<dbReference type="GO" id="GO:0006605">
    <property type="term" value="P:protein targeting"/>
    <property type="evidence" value="ECO:0007669"/>
    <property type="project" value="UniProtKB-UniRule"/>
</dbReference>
<dbReference type="Gene3D" id="1.20.1640.10">
    <property type="entry name" value="Multidrug efflux transporter AcrB transmembrane domain"/>
    <property type="match status" value="1"/>
</dbReference>
<dbReference type="InterPro" id="IPR024921">
    <property type="entry name" value="SecF_arc"/>
</dbReference>
<feature type="transmembrane region" description="Helical" evidence="9">
    <location>
        <begin position="230"/>
        <end position="252"/>
    </location>
</feature>
<protein>
    <recommendedName>
        <fullName evidence="9">Protein-export membrane protein SecF</fullName>
    </recommendedName>
</protein>
<evidence type="ECO:0000256" key="9">
    <source>
        <dbReference type="HAMAP-Rule" id="MF_01464"/>
    </source>
</evidence>
<keyword evidence="5 9" id="KW-0653">Protein transport</keyword>
<accession>A0A7G9YYM1</accession>
<dbReference type="PANTHER" id="PTHR30081">
    <property type="entry name" value="PROTEIN-EXPORT MEMBRANE PROTEIN SEC"/>
    <property type="match status" value="1"/>
</dbReference>
<sequence length="311" mass="34799">MEERESLFEKIDITKYPVKKLIAIPLIILLIALAVLTYTQLSVDSPVRMGMDFKGGTWVKVGTDETREEVNAKFSAFPVTLVARTGVGNEKRIEFDMTGGSQEYDQLIDLLNTEYGVGTYRIESISARFGKQYQTQALQAIAIAFTLMAIVVFVVFRTFIPPLAVIFAAFSDIVIAVACMDLIGMELSLGTVAALLMLIGYSVDSNILLTTNLLRKKGELNEKLRNTMRTGITMTSTTLSAVIAMFLVSFYIDIPILKDISIVLLFGLVMDLMNTWLFNAGVLRWYIERKERKKYVRRDAGKAKKKGKSVK</sequence>
<evidence type="ECO:0000259" key="10">
    <source>
        <dbReference type="Pfam" id="PF02355"/>
    </source>
</evidence>
<feature type="transmembrane region" description="Helical" evidence="9">
    <location>
        <begin position="189"/>
        <end position="209"/>
    </location>
</feature>
<feature type="transmembrane region" description="Helical" evidence="9">
    <location>
        <begin position="163"/>
        <end position="183"/>
    </location>
</feature>
<dbReference type="HAMAP" id="MF_01464_A">
    <property type="entry name" value="SecF_A"/>
    <property type="match status" value="1"/>
</dbReference>
<comment type="similarity">
    <text evidence="9">Belongs to the SecD/SecF family. SecF subfamily.</text>
</comment>
<evidence type="ECO:0000313" key="11">
    <source>
        <dbReference type="EMBL" id="QNO53105.1"/>
    </source>
</evidence>
<keyword evidence="4 9" id="KW-0812">Transmembrane</keyword>
<evidence type="ECO:0000256" key="4">
    <source>
        <dbReference type="ARBA" id="ARBA00022692"/>
    </source>
</evidence>
<comment type="function">
    <text evidence="9">Involved in protein export.</text>
</comment>
<keyword evidence="7 9" id="KW-0811">Translocation</keyword>
<evidence type="ECO:0000256" key="5">
    <source>
        <dbReference type="ARBA" id="ARBA00022927"/>
    </source>
</evidence>
<proteinExistence type="inferred from homology"/>
<keyword evidence="6 9" id="KW-1133">Transmembrane helix</keyword>
<dbReference type="PANTHER" id="PTHR30081:SF8">
    <property type="entry name" value="PROTEIN TRANSLOCASE SUBUNIT SECF"/>
    <property type="match status" value="1"/>
</dbReference>
<dbReference type="GO" id="GO:0005886">
    <property type="term" value="C:plasma membrane"/>
    <property type="evidence" value="ECO:0007669"/>
    <property type="project" value="UniProtKB-SubCell"/>
</dbReference>
<dbReference type="InterPro" id="IPR022813">
    <property type="entry name" value="SecD/SecF_arch_bac"/>
</dbReference>
<feature type="domain" description="Protein export membrane protein SecD/SecF C-terminal" evidence="10">
    <location>
        <begin position="118"/>
        <end position="288"/>
    </location>
</feature>